<dbReference type="FunFam" id="3.40.50.300:FF:000032">
    <property type="entry name" value="Export ABC transporter ATP-binding protein"/>
    <property type="match status" value="1"/>
</dbReference>
<keyword evidence="2" id="KW-0813">Transport</keyword>
<comment type="caution">
    <text evidence="14">The sequence shown here is derived from an EMBL/GenBank/DDBJ whole genome shotgun (WGS) entry which is preliminary data.</text>
</comment>
<evidence type="ECO:0000313" key="15">
    <source>
        <dbReference type="Proteomes" id="UP000439550"/>
    </source>
</evidence>
<dbReference type="InterPro" id="IPR025857">
    <property type="entry name" value="MacB_PCD"/>
</dbReference>
<evidence type="ECO:0000256" key="8">
    <source>
        <dbReference type="ARBA" id="ARBA00022970"/>
    </source>
</evidence>
<evidence type="ECO:0000256" key="7">
    <source>
        <dbReference type="ARBA" id="ARBA00022840"/>
    </source>
</evidence>
<organism evidence="14 15">
    <name type="scientific">Lactococcus hircilactis</name>
    <dbReference type="NCBI Taxonomy" id="1494462"/>
    <lineage>
        <taxon>Bacteria</taxon>
        <taxon>Bacillati</taxon>
        <taxon>Bacillota</taxon>
        <taxon>Bacilli</taxon>
        <taxon>Lactobacillales</taxon>
        <taxon>Streptococcaceae</taxon>
        <taxon>Lactococcus</taxon>
    </lineage>
</organism>
<keyword evidence="3" id="KW-1003">Cell membrane</keyword>
<dbReference type="Proteomes" id="UP000439550">
    <property type="component" value="Unassembled WGS sequence"/>
</dbReference>
<name>A0A7X1Z9S6_9LACT</name>
<dbReference type="Gene3D" id="3.40.50.300">
    <property type="entry name" value="P-loop containing nucleotide triphosphate hydrolases"/>
    <property type="match status" value="1"/>
</dbReference>
<dbReference type="Pfam" id="PF00005">
    <property type="entry name" value="ABC_tran"/>
    <property type="match status" value="1"/>
</dbReference>
<feature type="transmembrane region" description="Helical" evidence="12">
    <location>
        <begin position="582"/>
        <end position="608"/>
    </location>
</feature>
<comment type="subcellular location">
    <subcellularLocation>
        <location evidence="1">Cell inner membrane</location>
        <topology evidence="1">Multi-pass membrane protein</topology>
    </subcellularLocation>
</comment>
<comment type="similarity">
    <text evidence="11">Belongs to the ABC transporter superfamily. Macrolide exporter (TC 3.A.1.122) family.</text>
</comment>
<proteinExistence type="inferred from homology"/>
<dbReference type="InterPro" id="IPR027417">
    <property type="entry name" value="P-loop_NTPase"/>
</dbReference>
<dbReference type="InterPro" id="IPR003439">
    <property type="entry name" value="ABC_transporter-like_ATP-bd"/>
</dbReference>
<dbReference type="OrthoDB" id="2079174at2"/>
<protein>
    <submittedName>
        <fullName evidence="14">ATP-binding cassette domain-containing protein</fullName>
    </submittedName>
</protein>
<feature type="transmembrane region" description="Helical" evidence="12">
    <location>
        <begin position="534"/>
        <end position="562"/>
    </location>
</feature>
<dbReference type="GO" id="GO:0022857">
    <property type="term" value="F:transmembrane transporter activity"/>
    <property type="evidence" value="ECO:0007669"/>
    <property type="project" value="UniProtKB-ARBA"/>
</dbReference>
<keyword evidence="5 12" id="KW-0812">Transmembrane</keyword>
<evidence type="ECO:0000256" key="5">
    <source>
        <dbReference type="ARBA" id="ARBA00022692"/>
    </source>
</evidence>
<keyword evidence="4" id="KW-0997">Cell inner membrane</keyword>
<keyword evidence="8" id="KW-0029">Amino-acid transport</keyword>
<keyword evidence="10 12" id="KW-0472">Membrane</keyword>
<evidence type="ECO:0000256" key="2">
    <source>
        <dbReference type="ARBA" id="ARBA00022448"/>
    </source>
</evidence>
<accession>A0A7X1Z9S6</accession>
<dbReference type="SMART" id="SM00382">
    <property type="entry name" value="AAA"/>
    <property type="match status" value="1"/>
</dbReference>
<evidence type="ECO:0000256" key="3">
    <source>
        <dbReference type="ARBA" id="ARBA00022475"/>
    </source>
</evidence>
<dbReference type="CDD" id="cd03255">
    <property type="entry name" value="ABC_MJ0796_LolCDE_FtsE"/>
    <property type="match status" value="1"/>
</dbReference>
<keyword evidence="6" id="KW-0547">Nucleotide-binding</keyword>
<evidence type="ECO:0000256" key="11">
    <source>
        <dbReference type="ARBA" id="ARBA00038388"/>
    </source>
</evidence>
<evidence type="ECO:0000259" key="13">
    <source>
        <dbReference type="PROSITE" id="PS50893"/>
    </source>
</evidence>
<dbReference type="InterPro" id="IPR017911">
    <property type="entry name" value="MacB-like_ATP-bd"/>
</dbReference>
<dbReference type="GO" id="GO:0006865">
    <property type="term" value="P:amino acid transport"/>
    <property type="evidence" value="ECO:0007669"/>
    <property type="project" value="UniProtKB-KW"/>
</dbReference>
<reference evidence="14 15" key="1">
    <citation type="submission" date="2019-10" db="EMBL/GenBank/DDBJ databases">
        <authorList>
            <person name="Dong K."/>
        </authorList>
    </citation>
    <scope>NUCLEOTIDE SEQUENCE [LARGE SCALE GENOMIC DNA]</scope>
    <source>
        <strain evidence="14 15">DSM 28960</strain>
    </source>
</reference>
<dbReference type="Pfam" id="PF02687">
    <property type="entry name" value="FtsX"/>
    <property type="match status" value="1"/>
</dbReference>
<evidence type="ECO:0000256" key="9">
    <source>
        <dbReference type="ARBA" id="ARBA00022989"/>
    </source>
</evidence>
<keyword evidence="15" id="KW-1185">Reference proteome</keyword>
<dbReference type="GO" id="GO:0005524">
    <property type="term" value="F:ATP binding"/>
    <property type="evidence" value="ECO:0007669"/>
    <property type="project" value="UniProtKB-KW"/>
</dbReference>
<dbReference type="PROSITE" id="PS00211">
    <property type="entry name" value="ABC_TRANSPORTER_1"/>
    <property type="match status" value="1"/>
</dbReference>
<evidence type="ECO:0000256" key="10">
    <source>
        <dbReference type="ARBA" id="ARBA00023136"/>
    </source>
</evidence>
<dbReference type="PANTHER" id="PTHR42798">
    <property type="entry name" value="LIPOPROTEIN-RELEASING SYSTEM ATP-BINDING PROTEIN LOLD"/>
    <property type="match status" value="1"/>
</dbReference>
<feature type="transmembrane region" description="Helical" evidence="12">
    <location>
        <begin position="262"/>
        <end position="283"/>
    </location>
</feature>
<sequence>MTVLELKNIKKSYFLGKEEFPVLKGIDLDFERGDFVSLLGESGGGKSTLMNIIGGLDREYEGDVIVDGIVQRTKKEKAMDAYRRDTIGFIFQSFNLVSYLSVLDNIMISLKMTDLSEKERQKRALELTKQVGLYEHRKKKPSQLSGGQKQRVAIARALASDPEIILADEPTGALDSQNTKEVLALLRDIAQSGKTVIVVTHSQEVAEYGTRIIRLADGQIIGDERIKPAYPVIEHERVKSKALSFSDTFKTAFKHFTNAWKINLLIAIGTAIGLFSVIFFLGLGNGATKYMNHMITSNVNPNIITVFKRTTTDNKINNNEALRQSQQGIGQPANLLDQTHLDQLKDTKNVTKVEPTYDLSGLTTLKYKDQSKAGLFTITTYNASNINDDYVAGHKPSDGEIAIYQKEAKSLNSDYKAVIGETLTLTFSAKTAANSTVQVTKAFKVSGILKNPSTAGTGASDGTSVLVTYDTLKSALSSAGAATGATYAVVSVDKVDHVKTVATAIQELKINGTKAFATFNLGTILDTLTNITNIVSYVLAAIAGISLIVSIFMIVVTTYMSVAERTKEIGVIRALGGRRKDISRLFTFESLILGVASAVIAIVAAFIGEWGINSALSGFLDGASIVQISVGNIIFAVIIAVLIALFASLAPSGRAAKLNTIEALAAE</sequence>
<evidence type="ECO:0000256" key="4">
    <source>
        <dbReference type="ARBA" id="ARBA00022519"/>
    </source>
</evidence>
<dbReference type="InterPro" id="IPR003838">
    <property type="entry name" value="ABC3_permease_C"/>
</dbReference>
<dbReference type="InterPro" id="IPR017871">
    <property type="entry name" value="ABC_transporter-like_CS"/>
</dbReference>
<dbReference type="AlphaFoldDB" id="A0A7X1Z9S6"/>
<feature type="domain" description="ABC transporter" evidence="13">
    <location>
        <begin position="4"/>
        <end position="242"/>
    </location>
</feature>
<keyword evidence="9 12" id="KW-1133">Transmembrane helix</keyword>
<gene>
    <name evidence="14" type="ORF">GHI93_05480</name>
</gene>
<dbReference type="InterPro" id="IPR003593">
    <property type="entry name" value="AAA+_ATPase"/>
</dbReference>
<evidence type="ECO:0000256" key="6">
    <source>
        <dbReference type="ARBA" id="ARBA00022741"/>
    </source>
</evidence>
<dbReference type="PROSITE" id="PS50893">
    <property type="entry name" value="ABC_TRANSPORTER_2"/>
    <property type="match status" value="1"/>
</dbReference>
<keyword evidence="7 14" id="KW-0067">ATP-binding</keyword>
<dbReference type="RefSeq" id="WP_153496066.1">
    <property type="nucleotide sequence ID" value="NZ_CBCRWP010000003.1"/>
</dbReference>
<evidence type="ECO:0000256" key="12">
    <source>
        <dbReference type="SAM" id="Phobius"/>
    </source>
</evidence>
<dbReference type="EMBL" id="WITJ01000006">
    <property type="protein sequence ID" value="MQW39391.1"/>
    <property type="molecule type" value="Genomic_DNA"/>
</dbReference>
<dbReference type="GO" id="GO:0005886">
    <property type="term" value="C:plasma membrane"/>
    <property type="evidence" value="ECO:0007669"/>
    <property type="project" value="UniProtKB-SubCell"/>
</dbReference>
<dbReference type="PANTHER" id="PTHR42798:SF6">
    <property type="entry name" value="CELL DIVISION ATP-BINDING PROTEIN FTSE"/>
    <property type="match status" value="1"/>
</dbReference>
<dbReference type="GO" id="GO:0016887">
    <property type="term" value="F:ATP hydrolysis activity"/>
    <property type="evidence" value="ECO:0007669"/>
    <property type="project" value="InterPro"/>
</dbReference>
<dbReference type="GO" id="GO:0098796">
    <property type="term" value="C:membrane protein complex"/>
    <property type="evidence" value="ECO:0007669"/>
    <property type="project" value="UniProtKB-ARBA"/>
</dbReference>
<evidence type="ECO:0000313" key="14">
    <source>
        <dbReference type="EMBL" id="MQW39391.1"/>
    </source>
</evidence>
<evidence type="ECO:0000256" key="1">
    <source>
        <dbReference type="ARBA" id="ARBA00004429"/>
    </source>
</evidence>
<dbReference type="SUPFAM" id="SSF52540">
    <property type="entry name" value="P-loop containing nucleoside triphosphate hydrolases"/>
    <property type="match status" value="1"/>
</dbReference>
<feature type="transmembrane region" description="Helical" evidence="12">
    <location>
        <begin position="628"/>
        <end position="650"/>
    </location>
</feature>
<dbReference type="Pfam" id="PF12704">
    <property type="entry name" value="MacB_PCD"/>
    <property type="match status" value="1"/>
</dbReference>